<dbReference type="InterPro" id="IPR017927">
    <property type="entry name" value="FAD-bd_FR_type"/>
</dbReference>
<dbReference type="InterPro" id="IPR036010">
    <property type="entry name" value="2Fe-2S_ferredoxin-like_sf"/>
</dbReference>
<comment type="caution">
    <text evidence="9">The sequence shown here is derived from an EMBL/GenBank/DDBJ whole genome shotgun (WGS) entry which is preliminary data.</text>
</comment>
<evidence type="ECO:0000256" key="4">
    <source>
        <dbReference type="ARBA" id="ARBA00022827"/>
    </source>
</evidence>
<dbReference type="InterPro" id="IPR017938">
    <property type="entry name" value="Riboflavin_synthase-like_b-brl"/>
</dbReference>
<dbReference type="Gene3D" id="3.40.50.80">
    <property type="entry name" value="Nucleotide-binding domain of ferredoxin-NADP reductase (FNR) module"/>
    <property type="match status" value="1"/>
</dbReference>
<evidence type="ECO:0000256" key="6">
    <source>
        <dbReference type="ARBA" id="ARBA00023014"/>
    </source>
</evidence>
<dbReference type="InterPro" id="IPR039261">
    <property type="entry name" value="FNR_nucleotide-bd"/>
</dbReference>
<feature type="domain" description="FAD-binding FR-type" evidence="8">
    <location>
        <begin position="115"/>
        <end position="217"/>
    </location>
</feature>
<dbReference type="InterPro" id="IPR012675">
    <property type="entry name" value="Beta-grasp_dom_sf"/>
</dbReference>
<dbReference type="Pfam" id="PF00111">
    <property type="entry name" value="Fer2"/>
    <property type="match status" value="1"/>
</dbReference>
<dbReference type="SUPFAM" id="SSF63380">
    <property type="entry name" value="Riboflavin synthase domain-like"/>
    <property type="match status" value="1"/>
</dbReference>
<dbReference type="PROSITE" id="PS00197">
    <property type="entry name" value="2FE2S_FER_1"/>
    <property type="match status" value="1"/>
</dbReference>
<dbReference type="EMBL" id="BAABJQ010000048">
    <property type="protein sequence ID" value="GAA5201145.1"/>
    <property type="molecule type" value="Genomic_DNA"/>
</dbReference>
<dbReference type="SUPFAM" id="SSF52343">
    <property type="entry name" value="Ferredoxin reductase-like, C-terminal NADP-linked domain"/>
    <property type="match status" value="1"/>
</dbReference>
<keyword evidence="1" id="KW-0813">Transport</keyword>
<organism evidence="9 10">
    <name type="scientific">Rugosimonospora acidiphila</name>
    <dbReference type="NCBI Taxonomy" id="556531"/>
    <lineage>
        <taxon>Bacteria</taxon>
        <taxon>Bacillati</taxon>
        <taxon>Actinomycetota</taxon>
        <taxon>Actinomycetes</taxon>
        <taxon>Micromonosporales</taxon>
        <taxon>Micromonosporaceae</taxon>
        <taxon>Rugosimonospora</taxon>
    </lineage>
</organism>
<dbReference type="InterPro" id="IPR001433">
    <property type="entry name" value="OxRdtase_FAD/NAD-bd"/>
</dbReference>
<dbReference type="PRINTS" id="PR00371">
    <property type="entry name" value="FPNCR"/>
</dbReference>
<dbReference type="PRINTS" id="PR00410">
    <property type="entry name" value="PHEHYDRXLASE"/>
</dbReference>
<dbReference type="Proteomes" id="UP001501570">
    <property type="component" value="Unassembled WGS sequence"/>
</dbReference>
<evidence type="ECO:0000259" key="7">
    <source>
        <dbReference type="PROSITE" id="PS51085"/>
    </source>
</evidence>
<evidence type="ECO:0000256" key="2">
    <source>
        <dbReference type="ARBA" id="ARBA00022630"/>
    </source>
</evidence>
<dbReference type="Gene3D" id="2.40.30.10">
    <property type="entry name" value="Translation factors"/>
    <property type="match status" value="1"/>
</dbReference>
<keyword evidence="4" id="KW-0274">FAD</keyword>
<reference evidence="10" key="1">
    <citation type="journal article" date="2019" name="Int. J. Syst. Evol. Microbiol.">
        <title>The Global Catalogue of Microorganisms (GCM) 10K type strain sequencing project: providing services to taxonomists for standard genome sequencing and annotation.</title>
        <authorList>
            <consortium name="The Broad Institute Genomics Platform"/>
            <consortium name="The Broad Institute Genome Sequencing Center for Infectious Disease"/>
            <person name="Wu L."/>
            <person name="Ma J."/>
        </authorList>
    </citation>
    <scope>NUCLEOTIDE SEQUENCE [LARGE SCALE GENOMIC DNA]</scope>
    <source>
        <strain evidence="10">JCM 18304</strain>
    </source>
</reference>
<evidence type="ECO:0000259" key="8">
    <source>
        <dbReference type="PROSITE" id="PS51384"/>
    </source>
</evidence>
<dbReference type="InterPro" id="IPR001709">
    <property type="entry name" value="Flavoprot_Pyr_Nucl_cyt_Rdtase"/>
</dbReference>
<dbReference type="SUPFAM" id="SSF54292">
    <property type="entry name" value="2Fe-2S ferredoxin-like"/>
    <property type="match status" value="1"/>
</dbReference>
<dbReference type="PROSITE" id="PS51085">
    <property type="entry name" value="2FE2S_FER_2"/>
    <property type="match status" value="1"/>
</dbReference>
<proteinExistence type="predicted"/>
<dbReference type="PANTHER" id="PTHR43644">
    <property type="entry name" value="NA(+)-TRANSLOCATING NADH-QUINONE REDUCTASE SUBUNIT"/>
    <property type="match status" value="1"/>
</dbReference>
<dbReference type="PROSITE" id="PS51384">
    <property type="entry name" value="FAD_FR"/>
    <property type="match status" value="1"/>
</dbReference>
<keyword evidence="10" id="KW-1185">Reference proteome</keyword>
<dbReference type="CDD" id="cd00207">
    <property type="entry name" value="fer2"/>
    <property type="match status" value="1"/>
</dbReference>
<evidence type="ECO:0000256" key="5">
    <source>
        <dbReference type="ARBA" id="ARBA00023004"/>
    </source>
</evidence>
<keyword evidence="5" id="KW-0408">Iron</keyword>
<keyword evidence="6" id="KW-0411">Iron-sulfur</keyword>
<sequence>MIREGSQSAMADKHVVRFEPVGIEIEVDERQTVLRAAAEQGIMLMHGCKEGQCASCKSFVLDGDDIELDRYSTFALPDYEKEEGFTLLCRAHVYEDVTIELLNYDEEMIRSGLPIQQAVAEVVAIRPVTHDLRHLVLRLVEPREIKFFPGQYVDIVVPGSAASRSFSMANTSSRGSGELEFVIKVYPDGLFSHFLDARLAVGDRLELTGPFGVFTLRDSEADLVFVGGGAGMAPILSLLRSMAERGLRRRATFYYGARTRRDLCFEDELRALERTLPGFRYVPALSEPAEGDGWTGETGLITDVVKRHESDLSRAHAYLCGPPPMVEAAMPLLTALGVAGKHIYYDKFTTTGTTEVGGQTR</sequence>
<protein>
    <submittedName>
        <fullName evidence="9">2Fe-2S iron-sulfur cluster binding domain-containing protein</fullName>
    </submittedName>
</protein>
<name>A0ABP9STH8_9ACTN</name>
<keyword evidence="2" id="KW-0285">Flavoprotein</keyword>
<dbReference type="InterPro" id="IPR001041">
    <property type="entry name" value="2Fe-2S_ferredoxin-type"/>
</dbReference>
<gene>
    <name evidence="9" type="ORF">GCM10023322_80540</name>
</gene>
<dbReference type="InterPro" id="IPR006058">
    <property type="entry name" value="2Fe2S_fd_BS"/>
</dbReference>
<dbReference type="Pfam" id="PF00175">
    <property type="entry name" value="NAD_binding_1"/>
    <property type="match status" value="1"/>
</dbReference>
<dbReference type="Gene3D" id="3.10.20.30">
    <property type="match status" value="1"/>
</dbReference>
<keyword evidence="3" id="KW-0479">Metal-binding</keyword>
<evidence type="ECO:0000256" key="3">
    <source>
        <dbReference type="ARBA" id="ARBA00022714"/>
    </source>
</evidence>
<keyword evidence="3" id="KW-0001">2Fe-2S</keyword>
<dbReference type="PANTHER" id="PTHR43644:SF1">
    <property type="entry name" value="NAD(P)H-FLAVIN REDUCTASE"/>
    <property type="match status" value="1"/>
</dbReference>
<feature type="domain" description="2Fe-2S ferredoxin-type" evidence="7">
    <location>
        <begin position="14"/>
        <end position="105"/>
    </location>
</feature>
<evidence type="ECO:0000256" key="1">
    <source>
        <dbReference type="ARBA" id="ARBA00022448"/>
    </source>
</evidence>
<accession>A0ABP9STH8</accession>
<evidence type="ECO:0000313" key="10">
    <source>
        <dbReference type="Proteomes" id="UP001501570"/>
    </source>
</evidence>
<dbReference type="Pfam" id="PF00970">
    <property type="entry name" value="FAD_binding_6"/>
    <property type="match status" value="1"/>
</dbReference>
<dbReference type="InterPro" id="IPR008333">
    <property type="entry name" value="Cbr1-like_FAD-bd_dom"/>
</dbReference>
<evidence type="ECO:0000313" key="9">
    <source>
        <dbReference type="EMBL" id="GAA5201145.1"/>
    </source>
</evidence>